<dbReference type="Proteomes" id="UP000218334">
    <property type="component" value="Unassembled WGS sequence"/>
</dbReference>
<keyword evidence="3" id="KW-1185">Reference proteome</keyword>
<proteinExistence type="predicted"/>
<dbReference type="EMBL" id="KZ293446">
    <property type="protein sequence ID" value="PBK65268.1"/>
    <property type="molecule type" value="Genomic_DNA"/>
</dbReference>
<sequence>MRPFSRPSGCSLASPTRGTTLSSHGSSTSDGSTTHFSTFSFSCPCVVTFASRNPANPHPRTLHPAFELVAMMISLPMAKHVITGPRSGRVVAGRRGAPRVSALVTTAICCAHVAVDQTYAAFTMRSKMTFFFHNVYNRAVYTWVLSLMWTAPRS</sequence>
<evidence type="ECO:0000256" key="1">
    <source>
        <dbReference type="SAM" id="MobiDB-lite"/>
    </source>
</evidence>
<name>A0A2H3BGV0_9AGAR</name>
<organism evidence="2 3">
    <name type="scientific">Armillaria solidipes</name>
    <dbReference type="NCBI Taxonomy" id="1076256"/>
    <lineage>
        <taxon>Eukaryota</taxon>
        <taxon>Fungi</taxon>
        <taxon>Dikarya</taxon>
        <taxon>Basidiomycota</taxon>
        <taxon>Agaricomycotina</taxon>
        <taxon>Agaricomycetes</taxon>
        <taxon>Agaricomycetidae</taxon>
        <taxon>Agaricales</taxon>
        <taxon>Marasmiineae</taxon>
        <taxon>Physalacriaceae</taxon>
        <taxon>Armillaria</taxon>
    </lineage>
</organism>
<feature type="region of interest" description="Disordered" evidence="1">
    <location>
        <begin position="1"/>
        <end position="29"/>
    </location>
</feature>
<accession>A0A2H3BGV0</accession>
<gene>
    <name evidence="2" type="ORF">ARMSODRAFT_439941</name>
</gene>
<reference evidence="3" key="1">
    <citation type="journal article" date="2017" name="Nat. Ecol. Evol.">
        <title>Genome expansion and lineage-specific genetic innovations in the forest pathogenic fungi Armillaria.</title>
        <authorList>
            <person name="Sipos G."/>
            <person name="Prasanna A.N."/>
            <person name="Walter M.C."/>
            <person name="O'Connor E."/>
            <person name="Balint B."/>
            <person name="Krizsan K."/>
            <person name="Kiss B."/>
            <person name="Hess J."/>
            <person name="Varga T."/>
            <person name="Slot J."/>
            <person name="Riley R."/>
            <person name="Boka B."/>
            <person name="Rigling D."/>
            <person name="Barry K."/>
            <person name="Lee J."/>
            <person name="Mihaltcheva S."/>
            <person name="LaButti K."/>
            <person name="Lipzen A."/>
            <person name="Waldron R."/>
            <person name="Moloney N.M."/>
            <person name="Sperisen C."/>
            <person name="Kredics L."/>
            <person name="Vagvoelgyi C."/>
            <person name="Patrignani A."/>
            <person name="Fitzpatrick D."/>
            <person name="Nagy I."/>
            <person name="Doyle S."/>
            <person name="Anderson J.B."/>
            <person name="Grigoriev I.V."/>
            <person name="Gueldener U."/>
            <person name="Muensterkoetter M."/>
            <person name="Nagy L.G."/>
        </authorList>
    </citation>
    <scope>NUCLEOTIDE SEQUENCE [LARGE SCALE GENOMIC DNA]</scope>
    <source>
        <strain evidence="3">28-4</strain>
    </source>
</reference>
<feature type="compositionally biased region" description="Low complexity" evidence="1">
    <location>
        <begin position="18"/>
        <end position="29"/>
    </location>
</feature>
<dbReference type="AlphaFoldDB" id="A0A2H3BGV0"/>
<evidence type="ECO:0000313" key="3">
    <source>
        <dbReference type="Proteomes" id="UP000218334"/>
    </source>
</evidence>
<protein>
    <submittedName>
        <fullName evidence="2">Uncharacterized protein</fullName>
    </submittedName>
</protein>
<evidence type="ECO:0000313" key="2">
    <source>
        <dbReference type="EMBL" id="PBK65268.1"/>
    </source>
</evidence>